<dbReference type="AlphaFoldDB" id="A0AAN8F1S7"/>
<proteinExistence type="predicted"/>
<dbReference type="Proteomes" id="UP001331761">
    <property type="component" value="Unassembled WGS sequence"/>
</dbReference>
<gene>
    <name evidence="1" type="ORF">GCK32_004794</name>
</gene>
<organism evidence="1 2">
    <name type="scientific">Trichostrongylus colubriformis</name>
    <name type="common">Black scour worm</name>
    <dbReference type="NCBI Taxonomy" id="6319"/>
    <lineage>
        <taxon>Eukaryota</taxon>
        <taxon>Metazoa</taxon>
        <taxon>Ecdysozoa</taxon>
        <taxon>Nematoda</taxon>
        <taxon>Chromadorea</taxon>
        <taxon>Rhabditida</taxon>
        <taxon>Rhabditina</taxon>
        <taxon>Rhabditomorpha</taxon>
        <taxon>Strongyloidea</taxon>
        <taxon>Trichostrongylidae</taxon>
        <taxon>Trichostrongylus</taxon>
    </lineage>
</organism>
<name>A0AAN8F1S7_TRICO</name>
<accession>A0AAN8F1S7</accession>
<evidence type="ECO:0000313" key="2">
    <source>
        <dbReference type="Proteomes" id="UP001331761"/>
    </source>
</evidence>
<reference evidence="1 2" key="1">
    <citation type="submission" date="2019-10" db="EMBL/GenBank/DDBJ databases">
        <title>Assembly and Annotation for the nematode Trichostrongylus colubriformis.</title>
        <authorList>
            <person name="Martin J."/>
        </authorList>
    </citation>
    <scope>NUCLEOTIDE SEQUENCE [LARGE SCALE GENOMIC DNA]</scope>
    <source>
        <strain evidence="1">G859</strain>
        <tissue evidence="1">Whole worm</tissue>
    </source>
</reference>
<evidence type="ECO:0000313" key="1">
    <source>
        <dbReference type="EMBL" id="KAK5965937.1"/>
    </source>
</evidence>
<sequence length="147" mass="16579">MVSRTRCGNPSISCRKLFGTASSLLVKRLTGRRKYHPLVSLKSSRCRLLGWGDWSKCNVTSTEKMNKTRSLVGFCSSRGYFDYAPCLCPWKNCPSTEVVENYTVPECSENSTEKSFYLQMLPFSRGNLYHSRKDLDLGGIGECLPLS</sequence>
<dbReference type="EMBL" id="WIXE01024071">
    <property type="protein sequence ID" value="KAK5965937.1"/>
    <property type="molecule type" value="Genomic_DNA"/>
</dbReference>
<keyword evidence="2" id="KW-1185">Reference proteome</keyword>
<comment type="caution">
    <text evidence="1">The sequence shown here is derived from an EMBL/GenBank/DDBJ whole genome shotgun (WGS) entry which is preliminary data.</text>
</comment>
<protein>
    <submittedName>
        <fullName evidence="1">Uncharacterized protein</fullName>
    </submittedName>
</protein>